<organism evidence="2 3">
    <name type="scientific">Aeromonas phage D3</name>
    <dbReference type="NCBI Taxonomy" id="2593327"/>
    <lineage>
        <taxon>Viruses</taxon>
        <taxon>Duplodnaviria</taxon>
        <taxon>Heunggongvirae</taxon>
        <taxon>Uroviricota</taxon>
        <taxon>Caudoviricetes</taxon>
        <taxon>Chimalliviridae</taxon>
        <taxon>Ludhianavirus</taxon>
        <taxon>Ludhianavirus D3</taxon>
    </lineage>
</organism>
<reference evidence="2 3" key="1">
    <citation type="submission" date="2019-06" db="EMBL/GenBank/DDBJ databases">
        <title>Complete genome sequence of Aeromonas hydrophila bacteriophage D3.</title>
        <authorList>
            <person name="Rai S."/>
            <person name="Tyagi A."/>
            <person name="Kumar N."/>
            <person name="Singh N."/>
        </authorList>
    </citation>
    <scope>NUCLEOTIDE SEQUENCE [LARGE SCALE GENOMIC DNA]</scope>
</reference>
<dbReference type="Proteomes" id="UP000319658">
    <property type="component" value="Segment"/>
</dbReference>
<keyword evidence="3" id="KW-1185">Reference proteome</keyword>
<keyword evidence="1" id="KW-0472">Membrane</keyword>
<evidence type="ECO:0000313" key="3">
    <source>
        <dbReference type="Proteomes" id="UP000319658"/>
    </source>
</evidence>
<protein>
    <submittedName>
        <fullName evidence="2">Uncharacterized protein</fullName>
    </submittedName>
</protein>
<gene>
    <name evidence="2" type="ORF">D3_0139</name>
</gene>
<dbReference type="EMBL" id="MN102098">
    <property type="protein sequence ID" value="QDJ97137.1"/>
    <property type="molecule type" value="Genomic_DNA"/>
</dbReference>
<feature type="transmembrane region" description="Helical" evidence="1">
    <location>
        <begin position="26"/>
        <end position="47"/>
    </location>
</feature>
<keyword evidence="1" id="KW-0812">Transmembrane</keyword>
<accession>A0A514TVU1</accession>
<evidence type="ECO:0000313" key="2">
    <source>
        <dbReference type="EMBL" id="QDJ97137.1"/>
    </source>
</evidence>
<proteinExistence type="predicted"/>
<keyword evidence="1" id="KW-1133">Transmembrane helix</keyword>
<sequence>MIKFRIFCGTLWELIVKETKNHKRGVTAAIIILLTWVGAYATVKYLFKAGELMLP</sequence>
<evidence type="ECO:0000256" key="1">
    <source>
        <dbReference type="SAM" id="Phobius"/>
    </source>
</evidence>
<name>A0A514TVU1_9CAUD</name>